<dbReference type="STRING" id="526225.Gobs_1128"/>
<comment type="similarity">
    <text evidence="2">Belongs to the AzlC family.</text>
</comment>
<keyword evidence="5 9" id="KW-0812">Transmembrane</keyword>
<feature type="transmembrane region" description="Helical" evidence="9">
    <location>
        <begin position="178"/>
        <end position="195"/>
    </location>
</feature>
<evidence type="ECO:0000256" key="1">
    <source>
        <dbReference type="ARBA" id="ARBA00004651"/>
    </source>
</evidence>
<keyword evidence="3" id="KW-0813">Transport</keyword>
<dbReference type="InterPro" id="IPR011606">
    <property type="entry name" value="Brnchd-chn_aa_trnsp_permease"/>
</dbReference>
<name>D2SAF8_GEOOG</name>
<feature type="transmembrane region" description="Helical" evidence="9">
    <location>
        <begin position="144"/>
        <end position="166"/>
    </location>
</feature>
<keyword evidence="4" id="KW-1003">Cell membrane</keyword>
<dbReference type="GO" id="GO:0005886">
    <property type="term" value="C:plasma membrane"/>
    <property type="evidence" value="ECO:0007669"/>
    <property type="project" value="UniProtKB-SubCell"/>
</dbReference>
<dbReference type="AlphaFoldDB" id="D2SAF8"/>
<evidence type="ECO:0000256" key="6">
    <source>
        <dbReference type="ARBA" id="ARBA00022989"/>
    </source>
</evidence>
<keyword evidence="7 9" id="KW-0472">Membrane</keyword>
<feature type="transmembrane region" description="Helical" evidence="9">
    <location>
        <begin position="73"/>
        <end position="95"/>
    </location>
</feature>
<keyword evidence="11" id="KW-1185">Reference proteome</keyword>
<dbReference type="GO" id="GO:1903785">
    <property type="term" value="P:L-valine transmembrane transport"/>
    <property type="evidence" value="ECO:0007669"/>
    <property type="project" value="TreeGrafter"/>
</dbReference>
<dbReference type="OrthoDB" id="5195391at2"/>
<reference evidence="11" key="2">
    <citation type="submission" date="2010-01" db="EMBL/GenBank/DDBJ databases">
        <title>The complete genome of Geodermatophilus obscurus DSM 43160.</title>
        <authorList>
            <consortium name="US DOE Joint Genome Institute (JGI-PGF)"/>
            <person name="Lucas S."/>
            <person name="Copeland A."/>
            <person name="Lapidus A."/>
            <person name="Glavina del Rio T."/>
            <person name="Dalin E."/>
            <person name="Tice H."/>
            <person name="Bruce D."/>
            <person name="Goodwin L."/>
            <person name="Pitluck S."/>
            <person name="Kyrpides N."/>
            <person name="Mavromatis K."/>
            <person name="Ivanova N."/>
            <person name="Munk A.C."/>
            <person name="Brettin T."/>
            <person name="Detter J.C."/>
            <person name="Han C."/>
            <person name="Larimer F."/>
            <person name="Land M."/>
            <person name="Hauser L."/>
            <person name="Markowitz V."/>
            <person name="Cheng J.-F."/>
            <person name="Hugenholtz P."/>
            <person name="Woyke T."/>
            <person name="Wu D."/>
            <person name="Jando M."/>
            <person name="Schneider S."/>
            <person name="Klenk H.-P."/>
            <person name="Eisen J.A."/>
        </authorList>
    </citation>
    <scope>NUCLEOTIDE SEQUENCE [LARGE SCALE GENOMIC DNA]</scope>
    <source>
        <strain evidence="11">ATCC 25078 / DSM 43160 / JCM 3152 / KCC A-0152 / KCTC 9177 / NBRC 13315 / NRRL B-3577 / G-20</strain>
    </source>
</reference>
<evidence type="ECO:0000313" key="10">
    <source>
        <dbReference type="EMBL" id="ADB73887.1"/>
    </source>
</evidence>
<evidence type="ECO:0000256" key="5">
    <source>
        <dbReference type="ARBA" id="ARBA00022692"/>
    </source>
</evidence>
<evidence type="ECO:0000256" key="7">
    <source>
        <dbReference type="ARBA" id="ARBA00023136"/>
    </source>
</evidence>
<accession>D2SAF8</accession>
<evidence type="ECO:0000256" key="4">
    <source>
        <dbReference type="ARBA" id="ARBA00022475"/>
    </source>
</evidence>
<reference evidence="10 11" key="1">
    <citation type="journal article" date="2010" name="Stand. Genomic Sci.">
        <title>Complete genome sequence of Geodermatophilus obscurus type strain (G-20).</title>
        <authorList>
            <person name="Ivanova N."/>
            <person name="Sikorski J."/>
            <person name="Jando M."/>
            <person name="Munk C."/>
            <person name="Lapidus A."/>
            <person name="Glavina Del Rio T."/>
            <person name="Copeland A."/>
            <person name="Tice H."/>
            <person name="Cheng J.-F."/>
            <person name="Lucas S."/>
            <person name="Chen F."/>
            <person name="Nolan M."/>
            <person name="Bruce D."/>
            <person name="Goodwin L."/>
            <person name="Pitluck S."/>
            <person name="Mavromatis K."/>
            <person name="Mikhailova N."/>
            <person name="Pati A."/>
            <person name="Chen A."/>
            <person name="Palaniappan K."/>
            <person name="Land M."/>
            <person name="Hauser L."/>
            <person name="Chang Y.-J."/>
            <person name="Jeffries C.D."/>
            <person name="Meincke L."/>
            <person name="Brettin T."/>
            <person name="Detter J.C."/>
            <person name="Detter J.C."/>
            <person name="Rohde M."/>
            <person name="Goeker M."/>
            <person name="Bristow J."/>
            <person name="Eisen J.A."/>
            <person name="Markowitz V."/>
            <person name="Hugenholtz P."/>
            <person name="Kyrpides N.C."/>
            <person name="Klenk H.-P."/>
        </authorList>
    </citation>
    <scope>NUCLEOTIDE SEQUENCE [LARGE SCALE GENOMIC DNA]</scope>
    <source>
        <strain evidence="11">ATCC 25078 / DSM 43160 / JCM 3152 / KCC A-0152 / KCTC 9177 / NBRC 13315 / NRRL B-3577 / G-20</strain>
    </source>
</reference>
<dbReference type="Proteomes" id="UP000001382">
    <property type="component" value="Chromosome"/>
</dbReference>
<dbReference type="HOGENOM" id="CLU_065777_0_0_11"/>
<evidence type="ECO:0000256" key="9">
    <source>
        <dbReference type="SAM" id="Phobius"/>
    </source>
</evidence>
<sequence>MHLLGGVRGRHGCLASLAAVSAARTATLRDAVGLGLAVGLYGVAFGAAADAAGLDVWQALVLSALMFTGASQFALVGVLGAGGSGLAAIGSALLLGTRNTVYGVRLAPLLAPRGVLRRVGAAHWVIDETTAMAVAAPDRELGRLAFWATGATIYVGWNLTTVLGALGASGLGGTAQAALDAVVPAAFLALLWPRLQRTFPEAAVQRRVAVGGAVVALLLTSVVPAGVQVVAAVVAVALAGRPRREEVVQAGELGSPPEDGAAPRTRPTSAGEEDS</sequence>
<keyword evidence="6 9" id="KW-1133">Transmembrane helix</keyword>
<evidence type="ECO:0000313" key="11">
    <source>
        <dbReference type="Proteomes" id="UP000001382"/>
    </source>
</evidence>
<feature type="transmembrane region" description="Helical" evidence="9">
    <location>
        <begin position="215"/>
        <end position="239"/>
    </location>
</feature>
<dbReference type="Pfam" id="PF03591">
    <property type="entry name" value="AzlC"/>
    <property type="match status" value="1"/>
</dbReference>
<organism evidence="10 11">
    <name type="scientific">Geodermatophilus obscurus (strain ATCC 25078 / DSM 43160 / JCM 3152 / CCUG 61914 / KCC A-0152 / KCTC 9177 / NBRC 13315 / NRRL B-3577 / G-20)</name>
    <dbReference type="NCBI Taxonomy" id="526225"/>
    <lineage>
        <taxon>Bacteria</taxon>
        <taxon>Bacillati</taxon>
        <taxon>Actinomycetota</taxon>
        <taxon>Actinomycetes</taxon>
        <taxon>Geodermatophilales</taxon>
        <taxon>Geodermatophilaceae</taxon>
        <taxon>Geodermatophilus</taxon>
    </lineage>
</organism>
<evidence type="ECO:0000256" key="3">
    <source>
        <dbReference type="ARBA" id="ARBA00022448"/>
    </source>
</evidence>
<comment type="subcellular location">
    <subcellularLocation>
        <location evidence="1">Cell membrane</location>
        <topology evidence="1">Multi-pass membrane protein</topology>
    </subcellularLocation>
</comment>
<proteinExistence type="inferred from homology"/>
<dbReference type="KEGG" id="gob:Gobs_1128"/>
<dbReference type="EMBL" id="CP001867">
    <property type="protein sequence ID" value="ADB73887.1"/>
    <property type="molecule type" value="Genomic_DNA"/>
</dbReference>
<gene>
    <name evidence="10" type="ordered locus">Gobs_1128</name>
</gene>
<protein>
    <submittedName>
        <fullName evidence="10">AzlC family protein</fullName>
    </submittedName>
</protein>
<dbReference type="PANTHER" id="PTHR34979:SF1">
    <property type="entry name" value="INNER MEMBRANE PROTEIN YGAZ"/>
    <property type="match status" value="1"/>
</dbReference>
<evidence type="ECO:0000256" key="8">
    <source>
        <dbReference type="SAM" id="MobiDB-lite"/>
    </source>
</evidence>
<feature type="transmembrane region" description="Helical" evidence="9">
    <location>
        <begin position="35"/>
        <end position="61"/>
    </location>
</feature>
<feature type="region of interest" description="Disordered" evidence="8">
    <location>
        <begin position="248"/>
        <end position="275"/>
    </location>
</feature>
<dbReference type="PANTHER" id="PTHR34979">
    <property type="entry name" value="INNER MEMBRANE PROTEIN YGAZ"/>
    <property type="match status" value="1"/>
</dbReference>
<dbReference type="eggNOG" id="COG1296">
    <property type="taxonomic scope" value="Bacteria"/>
</dbReference>
<evidence type="ECO:0000256" key="2">
    <source>
        <dbReference type="ARBA" id="ARBA00010735"/>
    </source>
</evidence>